<reference evidence="2 3" key="1">
    <citation type="journal article" date="2016" name="Nat. Commun.">
        <title>Thousands of microbial genomes shed light on interconnected biogeochemical processes in an aquifer system.</title>
        <authorList>
            <person name="Anantharaman K."/>
            <person name="Brown C.T."/>
            <person name="Hug L.A."/>
            <person name="Sharon I."/>
            <person name="Castelle C.J."/>
            <person name="Probst A.J."/>
            <person name="Thomas B.C."/>
            <person name="Singh A."/>
            <person name="Wilkins M.J."/>
            <person name="Karaoz U."/>
            <person name="Brodie E.L."/>
            <person name="Williams K.H."/>
            <person name="Hubbard S.S."/>
            <person name="Banfield J.F."/>
        </authorList>
    </citation>
    <scope>NUCLEOTIDE SEQUENCE [LARGE SCALE GENOMIC DNA]</scope>
</reference>
<organism evidence="2 3">
    <name type="scientific">Candidatus Gottesmanbacteria bacterium RIFCSPHIGHO2_01_FULL_47_48</name>
    <dbReference type="NCBI Taxonomy" id="1798381"/>
    <lineage>
        <taxon>Bacteria</taxon>
        <taxon>Candidatus Gottesmaniibacteriota</taxon>
    </lineage>
</organism>
<dbReference type="InterPro" id="IPR016071">
    <property type="entry name" value="Staphylococal_nuclease_OB-fold"/>
</dbReference>
<dbReference type="Gene3D" id="2.40.50.90">
    <property type="match status" value="1"/>
</dbReference>
<dbReference type="SUPFAM" id="SSF50199">
    <property type="entry name" value="Staphylococcal nuclease"/>
    <property type="match status" value="1"/>
</dbReference>
<comment type="caution">
    <text evidence="2">The sequence shown here is derived from an EMBL/GenBank/DDBJ whole genome shotgun (WGS) entry which is preliminary data.</text>
</comment>
<sequence length="213" mass="24003">MPKFALPLVLLISLIALISLTFNVKQAQKDQNQNKVVKVVDGDTFQLASGKRVRLMGVDSPEYKNCGGAEAKKFLSDLILDENVHLSEEVTEAYGRSLAIVSLGDFFVNGAVMKEGWGRPDYRKNSFRDELTVDYHQAQTEKKGVWGKCISSTPLKKSCAIKGNIDFQTYDKFYHLQSCRHYNQIVLNLAYGEKWFCSEDEAVKAGFIKTRSC</sequence>
<dbReference type="STRING" id="1798381.A2721_00215"/>
<dbReference type="InterPro" id="IPR035437">
    <property type="entry name" value="SNase_OB-fold_sf"/>
</dbReference>
<gene>
    <name evidence="2" type="ORF">A2721_00215</name>
</gene>
<evidence type="ECO:0000313" key="2">
    <source>
        <dbReference type="EMBL" id="OGG19243.1"/>
    </source>
</evidence>
<dbReference type="SMART" id="SM00318">
    <property type="entry name" value="SNc"/>
    <property type="match status" value="1"/>
</dbReference>
<dbReference type="PROSITE" id="PS50830">
    <property type="entry name" value="TNASE_3"/>
    <property type="match status" value="1"/>
</dbReference>
<dbReference type="AlphaFoldDB" id="A0A1F6A3E9"/>
<dbReference type="EMBL" id="MFJK01000008">
    <property type="protein sequence ID" value="OGG19243.1"/>
    <property type="molecule type" value="Genomic_DNA"/>
</dbReference>
<proteinExistence type="predicted"/>
<accession>A0A1F6A3E9</accession>
<feature type="domain" description="TNase-like" evidence="1">
    <location>
        <begin position="30"/>
        <end position="148"/>
    </location>
</feature>
<dbReference type="Proteomes" id="UP000177871">
    <property type="component" value="Unassembled WGS sequence"/>
</dbReference>
<dbReference type="Pfam" id="PF00565">
    <property type="entry name" value="SNase"/>
    <property type="match status" value="1"/>
</dbReference>
<evidence type="ECO:0000259" key="1">
    <source>
        <dbReference type="PROSITE" id="PS50830"/>
    </source>
</evidence>
<name>A0A1F6A3E9_9BACT</name>
<evidence type="ECO:0000313" key="3">
    <source>
        <dbReference type="Proteomes" id="UP000177871"/>
    </source>
</evidence>
<protein>
    <recommendedName>
        <fullName evidence="1">TNase-like domain-containing protein</fullName>
    </recommendedName>
</protein>